<reference evidence="9 10" key="1">
    <citation type="submission" date="2016-09" db="EMBL/GenBank/DDBJ databases">
        <title>Acidihalobacter prosperus V6 (DSM14174).</title>
        <authorList>
            <person name="Khaleque H.N."/>
            <person name="Ramsay J.P."/>
            <person name="Murphy R.J.T."/>
            <person name="Kaksonen A.H."/>
            <person name="Boxall N.J."/>
            <person name="Watkin E.L.J."/>
        </authorList>
    </citation>
    <scope>NUCLEOTIDE SEQUENCE [LARGE SCALE GENOMIC DNA]</scope>
    <source>
        <strain evidence="9 10">V6</strain>
    </source>
</reference>
<evidence type="ECO:0000256" key="3">
    <source>
        <dbReference type="ARBA" id="ARBA00022723"/>
    </source>
</evidence>
<keyword evidence="2" id="KW-0645">Protease</keyword>
<dbReference type="InterPro" id="IPR051156">
    <property type="entry name" value="Mito/Outer_Membr_Metalloprot"/>
</dbReference>
<dbReference type="InterPro" id="IPR011990">
    <property type="entry name" value="TPR-like_helical_dom_sf"/>
</dbReference>
<keyword evidence="10" id="KW-1185">Reference proteome</keyword>
<feature type="chain" id="PRO_5009109750" description="Peptidase M48 domain-containing protein" evidence="7">
    <location>
        <begin position="26"/>
        <end position="484"/>
    </location>
</feature>
<dbReference type="GO" id="GO:0046872">
    <property type="term" value="F:metal ion binding"/>
    <property type="evidence" value="ECO:0007669"/>
    <property type="project" value="UniProtKB-KW"/>
</dbReference>
<feature type="domain" description="Peptidase M48" evidence="8">
    <location>
        <begin position="76"/>
        <end position="263"/>
    </location>
</feature>
<evidence type="ECO:0000256" key="5">
    <source>
        <dbReference type="ARBA" id="ARBA00022833"/>
    </source>
</evidence>
<evidence type="ECO:0000259" key="8">
    <source>
        <dbReference type="Pfam" id="PF01435"/>
    </source>
</evidence>
<dbReference type="Gene3D" id="3.30.2010.10">
    <property type="entry name" value="Metalloproteases ('zincins'), catalytic domain"/>
    <property type="match status" value="1"/>
</dbReference>
<sequence>MGTIRASALALLALALVPSPNAPFAAESPPLTQEALPSLGETASNALSIEQERRLGQRALHEIRQQMPVLSDPIANAYLNSLGDRLTSNAPNVRFRFRFLIVDSPEINAFAAPAGIIVIYTGLIKAASNEAELAAVMAHEIAHITQRHFARTVAEHARLSGPTLLAALGAVLVGLHDPTLGQAALASTMAGAAQQQLNFSRSHELEADEVGIRMLTRSHLDPNAMVDFFATLARDSHQSESGIPALLLTHPATSHRISEARNRSNQISGAGRLSRDSRRFRLFKARIVALTTPPDELLEGPHTGKESPAQQYALALALLRAGHANKAALHLAELHRAHPKSIMLSISLAEAWTAARHNAAAVTLLRTLNELHPGQPLIVATLAQSLLAAGQANQAQTLLQNQAIQSGLSADMLHLLAKSAATAGDDAGSHEALARYYAKQGELNSALKQIEIALRAPNTNASTRSRLHGLKTIYEQELKISNME</sequence>
<keyword evidence="3" id="KW-0479">Metal-binding</keyword>
<protein>
    <recommendedName>
        <fullName evidence="8">Peptidase M48 domain-containing protein</fullName>
    </recommendedName>
</protein>
<evidence type="ECO:0000256" key="6">
    <source>
        <dbReference type="ARBA" id="ARBA00023049"/>
    </source>
</evidence>
<evidence type="ECO:0000256" key="7">
    <source>
        <dbReference type="SAM" id="SignalP"/>
    </source>
</evidence>
<dbReference type="KEGG" id="aaeo:BJI67_04045"/>
<accession>A0A1D8K5X0</accession>
<organism evidence="9 10">
    <name type="scientific">Acidihalobacter aeolianus</name>
    <dbReference type="NCBI Taxonomy" id="2792603"/>
    <lineage>
        <taxon>Bacteria</taxon>
        <taxon>Pseudomonadati</taxon>
        <taxon>Pseudomonadota</taxon>
        <taxon>Gammaproteobacteria</taxon>
        <taxon>Chromatiales</taxon>
        <taxon>Ectothiorhodospiraceae</taxon>
        <taxon>Acidihalobacter</taxon>
    </lineage>
</organism>
<dbReference type="InterPro" id="IPR001915">
    <property type="entry name" value="Peptidase_M48"/>
</dbReference>
<dbReference type="AlphaFoldDB" id="A0A1D8K5X0"/>
<keyword evidence="6" id="KW-0482">Metalloprotease</keyword>
<dbReference type="GO" id="GO:0016020">
    <property type="term" value="C:membrane"/>
    <property type="evidence" value="ECO:0007669"/>
    <property type="project" value="TreeGrafter"/>
</dbReference>
<dbReference type="EMBL" id="CP017448">
    <property type="protein sequence ID" value="AOV16351.1"/>
    <property type="molecule type" value="Genomic_DNA"/>
</dbReference>
<keyword evidence="7" id="KW-0732">Signal</keyword>
<gene>
    <name evidence="9" type="ORF">BJI67_04045</name>
</gene>
<dbReference type="SUPFAM" id="SSF48452">
    <property type="entry name" value="TPR-like"/>
    <property type="match status" value="1"/>
</dbReference>
<dbReference type="CDD" id="cd07333">
    <property type="entry name" value="M48C_bepA_like"/>
    <property type="match status" value="1"/>
</dbReference>
<dbReference type="Pfam" id="PF01435">
    <property type="entry name" value="Peptidase_M48"/>
    <property type="match status" value="1"/>
</dbReference>
<dbReference type="PANTHER" id="PTHR22726:SF1">
    <property type="entry name" value="METALLOENDOPEPTIDASE OMA1, MITOCHONDRIAL"/>
    <property type="match status" value="1"/>
</dbReference>
<name>A0A1D8K5X0_9GAMM</name>
<evidence type="ECO:0000256" key="2">
    <source>
        <dbReference type="ARBA" id="ARBA00022670"/>
    </source>
</evidence>
<evidence type="ECO:0000256" key="4">
    <source>
        <dbReference type="ARBA" id="ARBA00022801"/>
    </source>
</evidence>
<dbReference type="GO" id="GO:0051603">
    <property type="term" value="P:proteolysis involved in protein catabolic process"/>
    <property type="evidence" value="ECO:0007669"/>
    <property type="project" value="TreeGrafter"/>
</dbReference>
<keyword evidence="5" id="KW-0862">Zinc</keyword>
<keyword evidence="4" id="KW-0378">Hydrolase</keyword>
<evidence type="ECO:0000256" key="1">
    <source>
        <dbReference type="ARBA" id="ARBA00001947"/>
    </source>
</evidence>
<feature type="signal peptide" evidence="7">
    <location>
        <begin position="1"/>
        <end position="25"/>
    </location>
</feature>
<dbReference type="RefSeq" id="WP_070071944.1">
    <property type="nucleotide sequence ID" value="NZ_CP017448.1"/>
</dbReference>
<evidence type="ECO:0000313" key="9">
    <source>
        <dbReference type="EMBL" id="AOV16351.1"/>
    </source>
</evidence>
<dbReference type="Gene3D" id="1.25.40.10">
    <property type="entry name" value="Tetratricopeptide repeat domain"/>
    <property type="match status" value="1"/>
</dbReference>
<proteinExistence type="predicted"/>
<comment type="cofactor">
    <cofactor evidence="1">
        <name>Zn(2+)</name>
        <dbReference type="ChEBI" id="CHEBI:29105"/>
    </cofactor>
</comment>
<dbReference type="GO" id="GO:0004222">
    <property type="term" value="F:metalloendopeptidase activity"/>
    <property type="evidence" value="ECO:0007669"/>
    <property type="project" value="InterPro"/>
</dbReference>
<dbReference type="Proteomes" id="UP000095342">
    <property type="component" value="Chromosome"/>
</dbReference>
<dbReference type="PANTHER" id="PTHR22726">
    <property type="entry name" value="METALLOENDOPEPTIDASE OMA1"/>
    <property type="match status" value="1"/>
</dbReference>
<evidence type="ECO:0000313" key="10">
    <source>
        <dbReference type="Proteomes" id="UP000095342"/>
    </source>
</evidence>